<feature type="transmembrane region" description="Helical" evidence="1">
    <location>
        <begin position="116"/>
        <end position="134"/>
    </location>
</feature>
<reference evidence="2" key="1">
    <citation type="journal article" date="2014" name="Genome Biol. Evol.">
        <title>Pangenome evidence for extensive interdomain horizontal transfer affecting lineage core and shell genes in uncultured planktonic thaumarchaeota and euryarchaeota.</title>
        <authorList>
            <person name="Deschamps P."/>
            <person name="Zivanovic Y."/>
            <person name="Moreira D."/>
            <person name="Rodriguez-Valera F."/>
            <person name="Lopez-Garcia P."/>
        </authorList>
    </citation>
    <scope>NUCLEOTIDE SEQUENCE</scope>
</reference>
<dbReference type="AlphaFoldDB" id="A0A075FW52"/>
<proteinExistence type="predicted"/>
<protein>
    <submittedName>
        <fullName evidence="2">Uncharacterized protein</fullName>
    </submittedName>
</protein>
<name>A0A075FW52_9EURY</name>
<feature type="transmembrane region" description="Helical" evidence="1">
    <location>
        <begin position="89"/>
        <end position="107"/>
    </location>
</feature>
<evidence type="ECO:0000256" key="1">
    <source>
        <dbReference type="SAM" id="Phobius"/>
    </source>
</evidence>
<keyword evidence="1" id="KW-0472">Membrane</keyword>
<feature type="transmembrane region" description="Helical" evidence="1">
    <location>
        <begin position="62"/>
        <end position="83"/>
    </location>
</feature>
<dbReference type="EMBL" id="KF900455">
    <property type="protein sequence ID" value="AIE95563.1"/>
    <property type="molecule type" value="Genomic_DNA"/>
</dbReference>
<accession>A0A075FW52</accession>
<sequence>MKNRVMISLFALTFFVHSASVASAHGEAEASPVLSNIQILLTSVSISVVVFLILRTKYSEKLSVFTPSIFSLALFTGLVHVLLGINDRILLLGGSGVLAIIASPALVKMNDTRERIAQFSLGALSLFMFIAYFISNHDIHYILEDYLGITAKISEIGLIIGLIKNRKSIHAEKA</sequence>
<feature type="transmembrane region" description="Helical" evidence="1">
    <location>
        <begin position="34"/>
        <end position="55"/>
    </location>
</feature>
<keyword evidence="1" id="KW-0812">Transmembrane</keyword>
<evidence type="ECO:0000313" key="2">
    <source>
        <dbReference type="EMBL" id="AIE95563.1"/>
    </source>
</evidence>
<keyword evidence="1" id="KW-1133">Transmembrane helix</keyword>
<organism evidence="2">
    <name type="scientific">uncultured marine group II/III euryarchaeote AD1000_68_A10</name>
    <dbReference type="NCBI Taxonomy" id="1457799"/>
    <lineage>
        <taxon>Archaea</taxon>
        <taxon>Methanobacteriati</taxon>
        <taxon>Methanobacteriota</taxon>
        <taxon>environmental samples</taxon>
    </lineage>
</organism>
<feature type="transmembrane region" description="Helical" evidence="1">
    <location>
        <begin position="146"/>
        <end position="163"/>
    </location>
</feature>